<dbReference type="InterPro" id="IPR006553">
    <property type="entry name" value="Leu-rich_rpt_Cys-con_subtyp"/>
</dbReference>
<evidence type="ECO:0000313" key="5">
    <source>
        <dbReference type="EMBL" id="GAQ84089.1"/>
    </source>
</evidence>
<dbReference type="GO" id="GO:0005737">
    <property type="term" value="C:cytoplasm"/>
    <property type="evidence" value="ECO:0000318"/>
    <property type="project" value="GO_Central"/>
</dbReference>
<dbReference type="STRING" id="105231.A0A1Y1I3U9"/>
<dbReference type="AlphaFoldDB" id="A0A1Y1I3U9"/>
<dbReference type="SUPFAM" id="SSF52047">
    <property type="entry name" value="RNI-like"/>
    <property type="match status" value="1"/>
</dbReference>
<dbReference type="Pfam" id="PF25372">
    <property type="entry name" value="DUF7885"/>
    <property type="match status" value="1"/>
</dbReference>
<dbReference type="InterPro" id="IPR036047">
    <property type="entry name" value="F-box-like_dom_sf"/>
</dbReference>
<dbReference type="Gene3D" id="3.80.10.10">
    <property type="entry name" value="Ribonuclease Inhibitor"/>
    <property type="match status" value="2"/>
</dbReference>
<sequence>MAAFVAGLLGMSQQELRFRVERAKQLTVAPFLSLYHSISPLLGLTASSDDLPLVAAASEALPLSTSSQPAQLLEDADGEQNHAQSDASALEPLSLNSDAKSQEGELQLTLCEQGLCARWEALPQRGEQEGGTLTFCLEEGLAGRRKALPRDEEEGSQLVGPEIAELLLARGAASIAQLDGGCLVKIFSHVDNKTLRACSLVCREWLEVSSFARTLMSLQEGPQITALPTLVARFSRLETLHVQGPEILPAWMLPLENPASGLLAAEQAAIVPLDDSALEIIARGCPRLNKLHFDWCGGISDAGLAVILRGCSGLTDLSLEGCGGITGAAFSGLACGLQKLDLASCDALTNEGLLAAATACPGLRSLCVSSTPQVPSLANGLEEAARARPELQTLWVHACDVTDVTLRSIAASCPSLSKVAVSCERAVTDGGLAGFLAALPELESLTLQNLRGVLGIPRISGYKHLKTLSLEYWWDMPDLVLREVSKETTLEKLCIVSCRQMGNLA</sequence>
<dbReference type="SMART" id="SM00367">
    <property type="entry name" value="LRR_CC"/>
    <property type="match status" value="6"/>
</dbReference>
<dbReference type="InterPro" id="IPR057207">
    <property type="entry name" value="FBXL15_LRR"/>
</dbReference>
<name>A0A1Y1I3U9_KLENI</name>
<dbReference type="InterPro" id="IPR050648">
    <property type="entry name" value="F-box_LRR-repeat"/>
</dbReference>
<organism evidence="5 6">
    <name type="scientific">Klebsormidium nitens</name>
    <name type="common">Green alga</name>
    <name type="synonym">Ulothrix nitens</name>
    <dbReference type="NCBI Taxonomy" id="105231"/>
    <lineage>
        <taxon>Eukaryota</taxon>
        <taxon>Viridiplantae</taxon>
        <taxon>Streptophyta</taxon>
        <taxon>Klebsormidiophyceae</taxon>
        <taxon>Klebsormidiales</taxon>
        <taxon>Klebsormidiaceae</taxon>
        <taxon>Klebsormidium</taxon>
    </lineage>
</organism>
<feature type="region of interest" description="Disordered" evidence="2">
    <location>
        <begin position="74"/>
        <end position="95"/>
    </location>
</feature>
<keyword evidence="6" id="KW-1185">Reference proteome</keyword>
<accession>A0A1Y1I3U9</accession>
<evidence type="ECO:0000313" key="6">
    <source>
        <dbReference type="Proteomes" id="UP000054558"/>
    </source>
</evidence>
<dbReference type="InterPro" id="IPR001810">
    <property type="entry name" value="F-box_dom"/>
</dbReference>
<feature type="domain" description="F-box" evidence="3">
    <location>
        <begin position="182"/>
        <end position="207"/>
    </location>
</feature>
<feature type="domain" description="F-box/LRR-repeat protein 15-like leucin rich repeat" evidence="4">
    <location>
        <begin position="275"/>
        <end position="442"/>
    </location>
</feature>
<evidence type="ECO:0000256" key="1">
    <source>
        <dbReference type="ARBA" id="ARBA00022786"/>
    </source>
</evidence>
<dbReference type="InterPro" id="IPR032675">
    <property type="entry name" value="LRR_dom_sf"/>
</dbReference>
<proteinExistence type="predicted"/>
<dbReference type="PANTHER" id="PTHR13382">
    <property type="entry name" value="MITOCHONDRIAL ATP SYNTHASE COUPLING FACTOR B"/>
    <property type="match status" value="1"/>
</dbReference>
<dbReference type="Pfam" id="PF00646">
    <property type="entry name" value="F-box"/>
    <property type="match status" value="1"/>
</dbReference>
<dbReference type="SUPFAM" id="SSF81383">
    <property type="entry name" value="F-box domain"/>
    <property type="match status" value="1"/>
</dbReference>
<dbReference type="EMBL" id="DF237124">
    <property type="protein sequence ID" value="GAQ84089.1"/>
    <property type="molecule type" value="Genomic_DNA"/>
</dbReference>
<evidence type="ECO:0000259" key="4">
    <source>
        <dbReference type="Pfam" id="PF25372"/>
    </source>
</evidence>
<gene>
    <name evidence="5" type="ORF">KFL_001750270</name>
</gene>
<dbReference type="OrthoDB" id="550575at2759"/>
<keyword evidence="1" id="KW-0833">Ubl conjugation pathway</keyword>
<evidence type="ECO:0000259" key="3">
    <source>
        <dbReference type="Pfam" id="PF00646"/>
    </source>
</evidence>
<dbReference type="Proteomes" id="UP000054558">
    <property type="component" value="Unassembled WGS sequence"/>
</dbReference>
<reference evidence="5 6" key="1">
    <citation type="journal article" date="2014" name="Nat. Commun.">
        <title>Klebsormidium flaccidum genome reveals primary factors for plant terrestrial adaptation.</title>
        <authorList>
            <person name="Hori K."/>
            <person name="Maruyama F."/>
            <person name="Fujisawa T."/>
            <person name="Togashi T."/>
            <person name="Yamamoto N."/>
            <person name="Seo M."/>
            <person name="Sato S."/>
            <person name="Yamada T."/>
            <person name="Mori H."/>
            <person name="Tajima N."/>
            <person name="Moriyama T."/>
            <person name="Ikeuchi M."/>
            <person name="Watanabe M."/>
            <person name="Wada H."/>
            <person name="Kobayashi K."/>
            <person name="Saito M."/>
            <person name="Masuda T."/>
            <person name="Sasaki-Sekimoto Y."/>
            <person name="Mashiguchi K."/>
            <person name="Awai K."/>
            <person name="Shimojima M."/>
            <person name="Masuda S."/>
            <person name="Iwai M."/>
            <person name="Nobusawa T."/>
            <person name="Narise T."/>
            <person name="Kondo S."/>
            <person name="Saito H."/>
            <person name="Sato R."/>
            <person name="Murakawa M."/>
            <person name="Ihara Y."/>
            <person name="Oshima-Yamada Y."/>
            <person name="Ohtaka K."/>
            <person name="Satoh M."/>
            <person name="Sonobe K."/>
            <person name="Ishii M."/>
            <person name="Ohtani R."/>
            <person name="Kanamori-Sato M."/>
            <person name="Honoki R."/>
            <person name="Miyazaki D."/>
            <person name="Mochizuki H."/>
            <person name="Umetsu J."/>
            <person name="Higashi K."/>
            <person name="Shibata D."/>
            <person name="Kamiya Y."/>
            <person name="Sato N."/>
            <person name="Nakamura Y."/>
            <person name="Tabata S."/>
            <person name="Ida S."/>
            <person name="Kurokawa K."/>
            <person name="Ohta H."/>
        </authorList>
    </citation>
    <scope>NUCLEOTIDE SEQUENCE [LARGE SCALE GENOMIC DNA]</scope>
    <source>
        <strain evidence="5 6">NIES-2285</strain>
    </source>
</reference>
<evidence type="ECO:0000256" key="2">
    <source>
        <dbReference type="SAM" id="MobiDB-lite"/>
    </source>
</evidence>
<protein>
    <submittedName>
        <fullName evidence="5">F-box/RNI-like superfamily protein</fullName>
    </submittedName>
</protein>